<dbReference type="EMBL" id="CP102381">
    <property type="protein sequence ID" value="WEJ62303.1"/>
    <property type="molecule type" value="Genomic_DNA"/>
</dbReference>
<dbReference type="Gene3D" id="1.10.220.30">
    <property type="match status" value="1"/>
</dbReference>
<dbReference type="InterPro" id="IPR023087">
    <property type="entry name" value="Flg_Motor_Flig_C"/>
</dbReference>
<reference evidence="2 3" key="1">
    <citation type="submission" date="2022-06" db="EMBL/GenBank/DDBJ databases">
        <title>Thiomicrohabdus sp. nov, an obligately chemolithoautotrophic, sulfur-oxidizing bacterium isolated from beach of Guanyin Mountain. Amoy.</title>
        <authorList>
            <person name="Zhu H."/>
        </authorList>
    </citation>
    <scope>NUCLEOTIDE SEQUENCE [LARGE SCALE GENOMIC DNA]</scope>
    <source>
        <strain evidence="2 3">XGS-01</strain>
    </source>
</reference>
<proteinExistence type="predicted"/>
<dbReference type="RefSeq" id="WP_275594560.1">
    <property type="nucleotide sequence ID" value="NZ_CP102381.1"/>
</dbReference>
<accession>A0ABY8C8L1</accession>
<dbReference type="Pfam" id="PF01706">
    <property type="entry name" value="FliG_C"/>
    <property type="match status" value="1"/>
</dbReference>
<keyword evidence="3" id="KW-1185">Reference proteome</keyword>
<evidence type="ECO:0000259" key="1">
    <source>
        <dbReference type="Pfam" id="PF01706"/>
    </source>
</evidence>
<name>A0ABY8C8L1_9GAMM</name>
<dbReference type="SUPFAM" id="SSF48029">
    <property type="entry name" value="FliG"/>
    <property type="match status" value="1"/>
</dbReference>
<dbReference type="Proteomes" id="UP001222275">
    <property type="component" value="Chromosome"/>
</dbReference>
<evidence type="ECO:0000313" key="3">
    <source>
        <dbReference type="Proteomes" id="UP001222275"/>
    </source>
</evidence>
<gene>
    <name evidence="2" type="ORF">NR989_09820</name>
</gene>
<evidence type="ECO:0000313" key="2">
    <source>
        <dbReference type="EMBL" id="WEJ62303.1"/>
    </source>
</evidence>
<sequence length="152" mass="17345">MEISASRNKTGEYQLEIGPVIFSLPSDVVKALQQVIDQRLNQNSAIDDENTKRKLTAYRVLASKMIGVDDRIVQKFAPQVTPEQLVTIVRLAEGDGLYKKVAKNLSKQNRRQFEDDYVAMDKITEQHACLYMEQIVPLIKRAAQEQKELHSN</sequence>
<protein>
    <recommendedName>
        <fullName evidence="1">Flagellar motor switch protein FliG C-terminal domain-containing protein</fullName>
    </recommendedName>
</protein>
<organism evidence="2 3">
    <name type="scientific">Thiomicrorhabdus lithotrophica</name>
    <dbReference type="NCBI Taxonomy" id="2949997"/>
    <lineage>
        <taxon>Bacteria</taxon>
        <taxon>Pseudomonadati</taxon>
        <taxon>Pseudomonadota</taxon>
        <taxon>Gammaproteobacteria</taxon>
        <taxon>Thiotrichales</taxon>
        <taxon>Piscirickettsiaceae</taxon>
        <taxon>Thiomicrorhabdus</taxon>
    </lineage>
</organism>
<feature type="domain" description="Flagellar motor switch protein FliG C-terminal" evidence="1">
    <location>
        <begin position="63"/>
        <end position="146"/>
    </location>
</feature>
<dbReference type="InterPro" id="IPR011002">
    <property type="entry name" value="FliG_a-hlx"/>
</dbReference>